<feature type="compositionally biased region" description="Acidic residues" evidence="1">
    <location>
        <begin position="213"/>
        <end position="255"/>
    </location>
</feature>
<evidence type="ECO:0000313" key="2">
    <source>
        <dbReference type="EMBL" id="EGV34181.1"/>
    </source>
</evidence>
<dbReference type="AlphaFoldDB" id="G1W9Z6"/>
<accession>G1W9Z6</accession>
<dbReference type="EMBL" id="ADGI01000019">
    <property type="protein sequence ID" value="EGV34181.1"/>
    <property type="molecule type" value="Genomic_DNA"/>
</dbReference>
<evidence type="ECO:0000256" key="1">
    <source>
        <dbReference type="SAM" id="MobiDB-lite"/>
    </source>
</evidence>
<feature type="region of interest" description="Disordered" evidence="1">
    <location>
        <begin position="210"/>
        <end position="288"/>
    </location>
</feature>
<name>G1W9Z6_9BACT</name>
<protein>
    <submittedName>
        <fullName evidence="2">Uncharacterized protein</fullName>
    </submittedName>
</protein>
<feature type="compositionally biased region" description="Basic and acidic residues" evidence="1">
    <location>
        <begin position="256"/>
        <end position="268"/>
    </location>
</feature>
<sequence>MWGKVYTFAAKKIVFMKQQKSLTLRTLTKSNIWDIQENDVFRLLDTAERESDLKENMRHYVDIVKSAFDIEEVKIDKPEVIAKFEERGFKVGFVRLDDSAKIKWAIKKKPILRVTDLTYENIRHISATKLLEVLDRNFGSGWEGVPQSIQDIIERGFDISTTTLPKDRLHKPGGMYEKKIKDGYEVLEVEKGTWVEAIFAKEKPEVQTIKEVSDDDDDDNFEDEDNLNPDAEEEITLDDEFEENDEEEEGDDSYDDDKLIEESYRTTYDEDPDNLDVEASSMSEEEDF</sequence>
<dbReference type="eggNOG" id="ENOG5033YZF">
    <property type="taxonomic scope" value="Bacteria"/>
</dbReference>
<dbReference type="PATRIC" id="fig|702438.4.peg.671"/>
<organism evidence="2 3">
    <name type="scientific">Segatella oulorum F0390</name>
    <dbReference type="NCBI Taxonomy" id="702438"/>
    <lineage>
        <taxon>Bacteria</taxon>
        <taxon>Pseudomonadati</taxon>
        <taxon>Bacteroidota</taxon>
        <taxon>Bacteroidia</taxon>
        <taxon>Bacteroidales</taxon>
        <taxon>Prevotellaceae</taxon>
        <taxon>Segatella</taxon>
    </lineage>
</organism>
<comment type="caution">
    <text evidence="2">The sequence shown here is derived from an EMBL/GenBank/DDBJ whole genome shotgun (WGS) entry which is preliminary data.</text>
</comment>
<dbReference type="Proteomes" id="UP000005141">
    <property type="component" value="Unassembled WGS sequence"/>
</dbReference>
<reference evidence="2 3" key="1">
    <citation type="submission" date="2011-07" db="EMBL/GenBank/DDBJ databases">
        <title>The Genome Sequence of Prevotella oulorum F0390.</title>
        <authorList>
            <consortium name="The Broad Institute Genome Sequencing Platform"/>
            <consortium name="The Broad Institute Genome Sequencing Center for Infectious Disease"/>
            <person name="Earl A."/>
            <person name="Ward D."/>
            <person name="Feldgarden M."/>
            <person name="Gevers D."/>
            <person name="Izard J."/>
            <person name="Ganesan A."/>
            <person name="Baranova O.V."/>
            <person name="Blanton J.M."/>
            <person name="Tanner A.C."/>
            <person name="Dewhirst F.E."/>
            <person name="Young S.K."/>
            <person name="Zeng Q."/>
            <person name="Gargeya S."/>
            <person name="Fitzgerald M."/>
            <person name="Haas B."/>
            <person name="Abouelleil A."/>
            <person name="Alvarado L."/>
            <person name="Arachchi H.M."/>
            <person name="Berlin A."/>
            <person name="Brown A."/>
            <person name="Chapman S.B."/>
            <person name="Chen Z."/>
            <person name="Dunbar C."/>
            <person name="Freedman E."/>
            <person name="Gearin G."/>
            <person name="Gellesch M."/>
            <person name="Goldberg J."/>
            <person name="Griggs A."/>
            <person name="Gujja S."/>
            <person name="Heiman D."/>
            <person name="Howarth C."/>
            <person name="Larson L."/>
            <person name="Lui A."/>
            <person name="MacDonald P.J.P."/>
            <person name="Mehta T."/>
            <person name="Montmayeur A."/>
            <person name="Murphy C."/>
            <person name="Neiman D."/>
            <person name="Pearson M."/>
            <person name="Priest M."/>
            <person name="Roberts A."/>
            <person name="Saif S."/>
            <person name="Shea T."/>
            <person name="Shenoy N."/>
            <person name="Sisk P."/>
            <person name="Stolte C."/>
            <person name="Sykes S."/>
            <person name="Wortman J."/>
            <person name="Nusbaum C."/>
            <person name="Birren B."/>
        </authorList>
    </citation>
    <scope>NUCLEOTIDE SEQUENCE [LARGE SCALE GENOMIC DNA]</scope>
    <source>
        <strain evidence="2 3">F0390</strain>
    </source>
</reference>
<gene>
    <name evidence="2" type="ORF">HMPREF9431_00647</name>
</gene>
<dbReference type="HOGENOM" id="CLU_1018851_0_0_10"/>
<proteinExistence type="predicted"/>
<keyword evidence="3" id="KW-1185">Reference proteome</keyword>
<evidence type="ECO:0000313" key="3">
    <source>
        <dbReference type="Proteomes" id="UP000005141"/>
    </source>
</evidence>